<organism evidence="2">
    <name type="scientific">marine sediment metagenome</name>
    <dbReference type="NCBI Taxonomy" id="412755"/>
    <lineage>
        <taxon>unclassified sequences</taxon>
        <taxon>metagenomes</taxon>
        <taxon>ecological metagenomes</taxon>
    </lineage>
</organism>
<comment type="caution">
    <text evidence="2">The sequence shown here is derived from an EMBL/GenBank/DDBJ whole genome shotgun (WGS) entry which is preliminary data.</text>
</comment>
<reference evidence="2" key="1">
    <citation type="journal article" date="2014" name="Front. Microbiol.">
        <title>High frequency of phylogenetically diverse reductive dehalogenase-homologous genes in deep subseafloor sedimentary metagenomes.</title>
        <authorList>
            <person name="Kawai M."/>
            <person name="Futagami T."/>
            <person name="Toyoda A."/>
            <person name="Takaki Y."/>
            <person name="Nishi S."/>
            <person name="Hori S."/>
            <person name="Arai W."/>
            <person name="Tsubouchi T."/>
            <person name="Morono Y."/>
            <person name="Uchiyama I."/>
            <person name="Ito T."/>
            <person name="Fujiyama A."/>
            <person name="Inagaki F."/>
            <person name="Takami H."/>
        </authorList>
    </citation>
    <scope>NUCLEOTIDE SEQUENCE</scope>
    <source>
        <strain evidence="2">Expedition CK06-06</strain>
    </source>
</reference>
<gene>
    <name evidence="2" type="ORF">S01H4_14409</name>
</gene>
<name>X0YWY5_9ZZZZ</name>
<dbReference type="EMBL" id="BART01006319">
    <property type="protein sequence ID" value="GAG61384.1"/>
    <property type="molecule type" value="Genomic_DNA"/>
</dbReference>
<sequence>MSTRKKKEVEKVPQPLFKGEEERGEEEKELIRHAPTTVPHRSFTPIQTQGTSLPLSVICPHYINNKISLWLT</sequence>
<dbReference type="AlphaFoldDB" id="X0YWY5"/>
<proteinExistence type="predicted"/>
<accession>X0YWY5</accession>
<feature type="region of interest" description="Disordered" evidence="1">
    <location>
        <begin position="1"/>
        <end position="45"/>
    </location>
</feature>
<feature type="compositionally biased region" description="Basic and acidic residues" evidence="1">
    <location>
        <begin position="18"/>
        <end position="32"/>
    </location>
</feature>
<evidence type="ECO:0000256" key="1">
    <source>
        <dbReference type="SAM" id="MobiDB-lite"/>
    </source>
</evidence>
<evidence type="ECO:0000313" key="2">
    <source>
        <dbReference type="EMBL" id="GAG61384.1"/>
    </source>
</evidence>
<protein>
    <submittedName>
        <fullName evidence="2">Uncharacterized protein</fullName>
    </submittedName>
</protein>